<dbReference type="InterPro" id="IPR050327">
    <property type="entry name" value="Proton-linked_MCT"/>
</dbReference>
<dbReference type="Gene3D" id="1.20.1250.20">
    <property type="entry name" value="MFS general substrate transporter like domains"/>
    <property type="match status" value="1"/>
</dbReference>
<dbReference type="PANTHER" id="PTHR11360:SF284">
    <property type="entry name" value="EG:103B4.3 PROTEIN-RELATED"/>
    <property type="match status" value="1"/>
</dbReference>
<dbReference type="Proteomes" id="UP000683360">
    <property type="component" value="Unassembled WGS sequence"/>
</dbReference>
<evidence type="ECO:0000256" key="2">
    <source>
        <dbReference type="SAM" id="Phobius"/>
    </source>
</evidence>
<dbReference type="EMBL" id="CAJPWZ010002098">
    <property type="protein sequence ID" value="CAG2230717.1"/>
    <property type="molecule type" value="Genomic_DNA"/>
</dbReference>
<feature type="transmembrane region" description="Helical" evidence="2">
    <location>
        <begin position="176"/>
        <end position="197"/>
    </location>
</feature>
<feature type="transmembrane region" description="Helical" evidence="2">
    <location>
        <begin position="123"/>
        <end position="145"/>
    </location>
</feature>
<dbReference type="AlphaFoldDB" id="A0A8S3TB43"/>
<dbReference type="Pfam" id="PF07690">
    <property type="entry name" value="MFS_1"/>
    <property type="match status" value="1"/>
</dbReference>
<name>A0A8S3TB43_MYTED</name>
<feature type="transmembrane region" description="Helical" evidence="2">
    <location>
        <begin position="380"/>
        <end position="409"/>
    </location>
</feature>
<sequence length="515" mass="56830">MDNTAKEKERCSNDEIKQMFRNKLEIVLKIDDTNVYDNKESDVSNATTVHDPASVSNQLKNISQYTLDNVDSSNKERGTDGGTDNLQSYRGSSFVLVSGFPFNMSVLYVEWLQEFGKSNSETALVQSVCTGMFMTGGFFSGTLVTKYGPRKCGIIGGFLSTLGIGLAFIASSIVYLVLFIGLITGSGFSLCYISASTVVGMHFKGKQKILALAFVSFGSGIGGSLFPVILEILISRFGWRGSLLIIAGLMLHLVAIGISYTVPLKYNRSRRNSIARRSNIINEDNSVTLPRYDVTSKESQTYNQKGSGMKSDQTNSNIKILGSDENKPNQTAVSSSDQRRRSLYEFSKLRRRSLYEVEEDDDLNQTFASIFKDIITNKLFMGYAFSIAITCMFGIGMGGMVTVMAVSIVKLIGQTNYSAGLGVSMTIVGIFNTAAGPLSGYLRDISGNYNTSFICLSVVLFLASVSFFATMVCRYYHIHDRGSRFDFEFIITKKSRRTSLVPWRRKSVTISSVHL</sequence>
<dbReference type="InterPro" id="IPR011701">
    <property type="entry name" value="MFS"/>
</dbReference>
<feature type="transmembrane region" description="Helical" evidence="2">
    <location>
        <begin position="242"/>
        <end position="262"/>
    </location>
</feature>
<feature type="transmembrane region" description="Helical" evidence="2">
    <location>
        <begin position="94"/>
        <end position="111"/>
    </location>
</feature>
<feature type="transmembrane region" description="Helical" evidence="2">
    <location>
        <begin position="209"/>
        <end position="230"/>
    </location>
</feature>
<dbReference type="SUPFAM" id="SSF103473">
    <property type="entry name" value="MFS general substrate transporter"/>
    <property type="match status" value="2"/>
</dbReference>
<proteinExistence type="predicted"/>
<feature type="transmembrane region" description="Helical" evidence="2">
    <location>
        <begin position="421"/>
        <end position="441"/>
    </location>
</feature>
<reference evidence="3" key="1">
    <citation type="submission" date="2021-03" db="EMBL/GenBank/DDBJ databases">
        <authorList>
            <person name="Bekaert M."/>
        </authorList>
    </citation>
    <scope>NUCLEOTIDE SEQUENCE</scope>
</reference>
<gene>
    <name evidence="3" type="ORF">MEDL_43581</name>
</gene>
<accession>A0A8S3TB43</accession>
<evidence type="ECO:0000313" key="3">
    <source>
        <dbReference type="EMBL" id="CAG2230717.1"/>
    </source>
</evidence>
<evidence type="ECO:0000313" key="4">
    <source>
        <dbReference type="Proteomes" id="UP000683360"/>
    </source>
</evidence>
<feature type="transmembrane region" description="Helical" evidence="2">
    <location>
        <begin position="453"/>
        <end position="477"/>
    </location>
</feature>
<protein>
    <submittedName>
        <fullName evidence="3">SLC16A14</fullName>
    </submittedName>
</protein>
<keyword evidence="4" id="KW-1185">Reference proteome</keyword>
<feature type="transmembrane region" description="Helical" evidence="2">
    <location>
        <begin position="152"/>
        <end position="170"/>
    </location>
</feature>
<keyword evidence="2" id="KW-0812">Transmembrane</keyword>
<evidence type="ECO:0000256" key="1">
    <source>
        <dbReference type="SAM" id="MobiDB-lite"/>
    </source>
</evidence>
<dbReference type="GO" id="GO:0022857">
    <property type="term" value="F:transmembrane transporter activity"/>
    <property type="evidence" value="ECO:0007669"/>
    <property type="project" value="InterPro"/>
</dbReference>
<feature type="region of interest" description="Disordered" evidence="1">
    <location>
        <begin position="301"/>
        <end position="338"/>
    </location>
</feature>
<keyword evidence="2" id="KW-1133">Transmembrane helix</keyword>
<comment type="caution">
    <text evidence="3">The sequence shown here is derived from an EMBL/GenBank/DDBJ whole genome shotgun (WGS) entry which is preliminary data.</text>
</comment>
<keyword evidence="2" id="KW-0472">Membrane</keyword>
<feature type="compositionally biased region" description="Polar residues" evidence="1">
    <location>
        <begin position="301"/>
        <end position="318"/>
    </location>
</feature>
<organism evidence="3 4">
    <name type="scientific">Mytilus edulis</name>
    <name type="common">Blue mussel</name>
    <dbReference type="NCBI Taxonomy" id="6550"/>
    <lineage>
        <taxon>Eukaryota</taxon>
        <taxon>Metazoa</taxon>
        <taxon>Spiralia</taxon>
        <taxon>Lophotrochozoa</taxon>
        <taxon>Mollusca</taxon>
        <taxon>Bivalvia</taxon>
        <taxon>Autobranchia</taxon>
        <taxon>Pteriomorphia</taxon>
        <taxon>Mytilida</taxon>
        <taxon>Mytiloidea</taxon>
        <taxon>Mytilidae</taxon>
        <taxon>Mytilinae</taxon>
        <taxon>Mytilus</taxon>
    </lineage>
</organism>
<dbReference type="InterPro" id="IPR036259">
    <property type="entry name" value="MFS_trans_sf"/>
</dbReference>
<dbReference type="PANTHER" id="PTHR11360">
    <property type="entry name" value="MONOCARBOXYLATE TRANSPORTER"/>
    <property type="match status" value="1"/>
</dbReference>
<dbReference type="OrthoDB" id="6099974at2759"/>